<dbReference type="GO" id="GO:0015031">
    <property type="term" value="P:protein transport"/>
    <property type="evidence" value="ECO:0007669"/>
    <property type="project" value="UniProtKB-KW"/>
</dbReference>
<dbReference type="InterPro" id="IPR006260">
    <property type="entry name" value="TonB/TolA_C"/>
</dbReference>
<dbReference type="EMBL" id="QQAH01000003">
    <property type="protein sequence ID" value="RDD82764.1"/>
    <property type="molecule type" value="Genomic_DNA"/>
</dbReference>
<evidence type="ECO:0000313" key="13">
    <source>
        <dbReference type="EMBL" id="RDD82764.1"/>
    </source>
</evidence>
<sequence>MVSANLPVAHRTHPDSVRIAAYSAAIVINIAVLLIALRPLAPQIMQRIEEALPTQVRIIQKEIPPPPPPAIEIEKVQPKATPHARQQQVVTPPATVPTSEGRVETPPVTPVSIAPSDATPVAAVSVTPIEATLAYRSAPLSFPTQALRQRLHGTVLLRVLVNEDGKPVDVAIEQSCGSPLLDRSAREQVLAKWTFQPAMVQGQHVRAWARVPVTFDLRDL</sequence>
<dbReference type="Gene3D" id="3.30.1150.10">
    <property type="match status" value="1"/>
</dbReference>
<evidence type="ECO:0000256" key="3">
    <source>
        <dbReference type="ARBA" id="ARBA00022448"/>
    </source>
</evidence>
<organism evidence="13 14">
    <name type="scientific">Dyella tabacisoli</name>
    <dbReference type="NCBI Taxonomy" id="2282381"/>
    <lineage>
        <taxon>Bacteria</taxon>
        <taxon>Pseudomonadati</taxon>
        <taxon>Pseudomonadota</taxon>
        <taxon>Gammaproteobacteria</taxon>
        <taxon>Lysobacterales</taxon>
        <taxon>Rhodanobacteraceae</taxon>
        <taxon>Dyella</taxon>
    </lineage>
</organism>
<keyword evidence="9 11" id="KW-0472">Membrane</keyword>
<dbReference type="PANTHER" id="PTHR33446">
    <property type="entry name" value="PROTEIN TONB-RELATED"/>
    <property type="match status" value="1"/>
</dbReference>
<keyword evidence="14" id="KW-1185">Reference proteome</keyword>
<dbReference type="Proteomes" id="UP000253782">
    <property type="component" value="Unassembled WGS sequence"/>
</dbReference>
<evidence type="ECO:0000256" key="9">
    <source>
        <dbReference type="ARBA" id="ARBA00023136"/>
    </source>
</evidence>
<name>A0A369UPT6_9GAMM</name>
<evidence type="ECO:0000256" key="1">
    <source>
        <dbReference type="ARBA" id="ARBA00004383"/>
    </source>
</evidence>
<dbReference type="InterPro" id="IPR037682">
    <property type="entry name" value="TonB_C"/>
</dbReference>
<keyword evidence="8 11" id="KW-1133">Transmembrane helix</keyword>
<feature type="transmembrane region" description="Helical" evidence="11">
    <location>
        <begin position="20"/>
        <end position="37"/>
    </location>
</feature>
<dbReference type="GO" id="GO:0055085">
    <property type="term" value="P:transmembrane transport"/>
    <property type="evidence" value="ECO:0007669"/>
    <property type="project" value="InterPro"/>
</dbReference>
<evidence type="ECO:0000256" key="10">
    <source>
        <dbReference type="SAM" id="MobiDB-lite"/>
    </source>
</evidence>
<keyword evidence="5" id="KW-0997">Cell inner membrane</keyword>
<evidence type="ECO:0000256" key="7">
    <source>
        <dbReference type="ARBA" id="ARBA00022927"/>
    </source>
</evidence>
<dbReference type="GO" id="GO:0031992">
    <property type="term" value="F:energy transducer activity"/>
    <property type="evidence" value="ECO:0007669"/>
    <property type="project" value="TreeGrafter"/>
</dbReference>
<dbReference type="RefSeq" id="WP_114844279.1">
    <property type="nucleotide sequence ID" value="NZ_JBHSPE010000001.1"/>
</dbReference>
<keyword evidence="3" id="KW-0813">Transport</keyword>
<dbReference type="OrthoDB" id="9792439at2"/>
<gene>
    <name evidence="13" type="ORF">DVJ77_04390</name>
</gene>
<evidence type="ECO:0000313" key="14">
    <source>
        <dbReference type="Proteomes" id="UP000253782"/>
    </source>
</evidence>
<evidence type="ECO:0000256" key="4">
    <source>
        <dbReference type="ARBA" id="ARBA00022475"/>
    </source>
</evidence>
<evidence type="ECO:0000256" key="11">
    <source>
        <dbReference type="SAM" id="Phobius"/>
    </source>
</evidence>
<keyword evidence="4" id="KW-1003">Cell membrane</keyword>
<protein>
    <submittedName>
        <fullName evidence="13">Energy transducer TonB</fullName>
    </submittedName>
</protein>
<comment type="subcellular location">
    <subcellularLocation>
        <location evidence="1">Cell inner membrane</location>
        <topology evidence="1">Single-pass membrane protein</topology>
        <orientation evidence="1">Periplasmic side</orientation>
    </subcellularLocation>
</comment>
<dbReference type="InterPro" id="IPR051045">
    <property type="entry name" value="TonB-dependent_transducer"/>
</dbReference>
<dbReference type="GO" id="GO:0098797">
    <property type="term" value="C:plasma membrane protein complex"/>
    <property type="evidence" value="ECO:0007669"/>
    <property type="project" value="TreeGrafter"/>
</dbReference>
<evidence type="ECO:0000256" key="6">
    <source>
        <dbReference type="ARBA" id="ARBA00022692"/>
    </source>
</evidence>
<dbReference type="NCBIfam" id="TIGR01352">
    <property type="entry name" value="tonB_Cterm"/>
    <property type="match status" value="1"/>
</dbReference>
<dbReference type="AlphaFoldDB" id="A0A369UPT6"/>
<evidence type="ECO:0000256" key="2">
    <source>
        <dbReference type="ARBA" id="ARBA00006555"/>
    </source>
</evidence>
<dbReference type="PANTHER" id="PTHR33446:SF2">
    <property type="entry name" value="PROTEIN TONB"/>
    <property type="match status" value="1"/>
</dbReference>
<comment type="caution">
    <text evidence="13">The sequence shown here is derived from an EMBL/GenBank/DDBJ whole genome shotgun (WGS) entry which is preliminary data.</text>
</comment>
<comment type="similarity">
    <text evidence="2">Belongs to the TonB family.</text>
</comment>
<dbReference type="PROSITE" id="PS52015">
    <property type="entry name" value="TONB_CTD"/>
    <property type="match status" value="1"/>
</dbReference>
<keyword evidence="7" id="KW-0653">Protein transport</keyword>
<keyword evidence="6 11" id="KW-0812">Transmembrane</keyword>
<dbReference type="Pfam" id="PF03544">
    <property type="entry name" value="TonB_C"/>
    <property type="match status" value="1"/>
</dbReference>
<reference evidence="13 14" key="1">
    <citation type="submission" date="2018-07" db="EMBL/GenBank/DDBJ databases">
        <title>Dyella tabacisoli L4-6T, whole genome shotgun sequence.</title>
        <authorList>
            <person name="Zhou X.-K."/>
            <person name="Li W.-J."/>
            <person name="Duan Y.-Q."/>
        </authorList>
    </citation>
    <scope>NUCLEOTIDE SEQUENCE [LARGE SCALE GENOMIC DNA]</scope>
    <source>
        <strain evidence="13 14">L4-6</strain>
    </source>
</reference>
<proteinExistence type="inferred from homology"/>
<evidence type="ECO:0000256" key="5">
    <source>
        <dbReference type="ARBA" id="ARBA00022519"/>
    </source>
</evidence>
<feature type="domain" description="TonB C-terminal" evidence="12">
    <location>
        <begin position="127"/>
        <end position="220"/>
    </location>
</feature>
<feature type="region of interest" description="Disordered" evidence="10">
    <location>
        <begin position="78"/>
        <end position="112"/>
    </location>
</feature>
<dbReference type="SUPFAM" id="SSF74653">
    <property type="entry name" value="TolA/TonB C-terminal domain"/>
    <property type="match status" value="1"/>
</dbReference>
<accession>A0A369UPT6</accession>
<evidence type="ECO:0000256" key="8">
    <source>
        <dbReference type="ARBA" id="ARBA00022989"/>
    </source>
</evidence>
<evidence type="ECO:0000259" key="12">
    <source>
        <dbReference type="PROSITE" id="PS52015"/>
    </source>
</evidence>